<reference evidence="6 7" key="1">
    <citation type="submission" date="2024-03" db="EMBL/GenBank/DDBJ databases">
        <title>Novel species of the genus Variovorax.</title>
        <authorList>
            <person name="Liu Q."/>
            <person name="Xin Y.-H."/>
        </authorList>
    </citation>
    <scope>NUCLEOTIDE SEQUENCE [LARGE SCALE GENOMIC DNA]</scope>
    <source>
        <strain evidence="6 7">KACC 18899</strain>
    </source>
</reference>
<dbReference type="Gene3D" id="1.10.10.10">
    <property type="entry name" value="Winged helix-like DNA-binding domain superfamily/Winged helix DNA-binding domain"/>
    <property type="match status" value="1"/>
</dbReference>
<dbReference type="Proteomes" id="UP001365846">
    <property type="component" value="Unassembled WGS sequence"/>
</dbReference>
<protein>
    <submittedName>
        <fullName evidence="6">IclR family transcriptional regulator</fullName>
    </submittedName>
</protein>
<dbReference type="EMBL" id="JBBKZU010000007">
    <property type="protein sequence ID" value="MEJ8813065.1"/>
    <property type="molecule type" value="Genomic_DNA"/>
</dbReference>
<dbReference type="PANTHER" id="PTHR30136">
    <property type="entry name" value="HELIX-TURN-HELIX TRANSCRIPTIONAL REGULATOR, ICLR FAMILY"/>
    <property type="match status" value="1"/>
</dbReference>
<dbReference type="PROSITE" id="PS51077">
    <property type="entry name" value="HTH_ICLR"/>
    <property type="match status" value="1"/>
</dbReference>
<dbReference type="RefSeq" id="WP_340358298.1">
    <property type="nucleotide sequence ID" value="NZ_JBBKZU010000007.1"/>
</dbReference>
<dbReference type="PROSITE" id="PS51078">
    <property type="entry name" value="ICLR_ED"/>
    <property type="match status" value="1"/>
</dbReference>
<accession>A0ABU8VJ68</accession>
<evidence type="ECO:0000259" key="5">
    <source>
        <dbReference type="PROSITE" id="PS51078"/>
    </source>
</evidence>
<dbReference type="PANTHER" id="PTHR30136:SF8">
    <property type="entry name" value="TRANSCRIPTIONAL REGULATORY PROTEIN"/>
    <property type="match status" value="1"/>
</dbReference>
<dbReference type="InterPro" id="IPR014757">
    <property type="entry name" value="Tscrpt_reg_IclR_C"/>
</dbReference>
<sequence>MSALLDSEPNEPASEKERRGIQSIEAGGQLLLALGTHGRPMPLRELARAADMAPGKAHPYLVSFSKLGLVTQESSTGYYWLGPTAMQLGLVTLRMLNPVREGTPFAEDLARATGHSVALSVWGNQGPTVVFLFEAIYPLHVNMRTGTVMSLAGTATGRLFAAYLPAKLIEESMLEDSRRLGPDIAPPTDPENLQKLVLEVRKHGLSRSVNNPTPGVCSFAAPVFDYSGNIVMGITLMGRSSSFDASWDGPQAKAVKACASEVSKRLGNQSSRAT</sequence>
<dbReference type="InterPro" id="IPR036388">
    <property type="entry name" value="WH-like_DNA-bd_sf"/>
</dbReference>
<gene>
    <name evidence="6" type="ORF">WKW77_18410</name>
</gene>
<keyword evidence="7" id="KW-1185">Reference proteome</keyword>
<proteinExistence type="predicted"/>
<evidence type="ECO:0000256" key="2">
    <source>
        <dbReference type="ARBA" id="ARBA00023125"/>
    </source>
</evidence>
<comment type="caution">
    <text evidence="6">The sequence shown here is derived from an EMBL/GenBank/DDBJ whole genome shotgun (WGS) entry which is preliminary data.</text>
</comment>
<evidence type="ECO:0000313" key="6">
    <source>
        <dbReference type="EMBL" id="MEJ8813065.1"/>
    </source>
</evidence>
<feature type="domain" description="HTH iclR-type" evidence="4">
    <location>
        <begin position="21"/>
        <end position="83"/>
    </location>
</feature>
<keyword evidence="3" id="KW-0804">Transcription</keyword>
<keyword evidence="1" id="KW-0805">Transcription regulation</keyword>
<evidence type="ECO:0000313" key="7">
    <source>
        <dbReference type="Proteomes" id="UP001365846"/>
    </source>
</evidence>
<dbReference type="Pfam" id="PF01614">
    <property type="entry name" value="IclR_C"/>
    <property type="match status" value="1"/>
</dbReference>
<dbReference type="InterPro" id="IPR005471">
    <property type="entry name" value="Tscrpt_reg_IclR_N"/>
</dbReference>
<dbReference type="SMART" id="SM00346">
    <property type="entry name" value="HTH_ICLR"/>
    <property type="match status" value="1"/>
</dbReference>
<dbReference type="SUPFAM" id="SSF55781">
    <property type="entry name" value="GAF domain-like"/>
    <property type="match status" value="1"/>
</dbReference>
<dbReference type="SUPFAM" id="SSF46785">
    <property type="entry name" value="Winged helix' DNA-binding domain"/>
    <property type="match status" value="1"/>
</dbReference>
<evidence type="ECO:0000259" key="4">
    <source>
        <dbReference type="PROSITE" id="PS51077"/>
    </source>
</evidence>
<dbReference type="InterPro" id="IPR050707">
    <property type="entry name" value="HTH_MetabolicPath_Reg"/>
</dbReference>
<dbReference type="Pfam" id="PF09339">
    <property type="entry name" value="HTH_IclR"/>
    <property type="match status" value="1"/>
</dbReference>
<feature type="domain" description="IclR-ED" evidence="5">
    <location>
        <begin position="84"/>
        <end position="268"/>
    </location>
</feature>
<evidence type="ECO:0000256" key="3">
    <source>
        <dbReference type="ARBA" id="ARBA00023163"/>
    </source>
</evidence>
<keyword evidence="2" id="KW-0238">DNA-binding</keyword>
<name>A0ABU8VJ68_9BURK</name>
<dbReference type="InterPro" id="IPR036390">
    <property type="entry name" value="WH_DNA-bd_sf"/>
</dbReference>
<evidence type="ECO:0000256" key="1">
    <source>
        <dbReference type="ARBA" id="ARBA00023015"/>
    </source>
</evidence>
<organism evidence="6 7">
    <name type="scientific">Variovorax ureilyticus</name>
    <dbReference type="NCBI Taxonomy" id="1836198"/>
    <lineage>
        <taxon>Bacteria</taxon>
        <taxon>Pseudomonadati</taxon>
        <taxon>Pseudomonadota</taxon>
        <taxon>Betaproteobacteria</taxon>
        <taxon>Burkholderiales</taxon>
        <taxon>Comamonadaceae</taxon>
        <taxon>Variovorax</taxon>
    </lineage>
</organism>
<dbReference type="Gene3D" id="3.30.450.40">
    <property type="match status" value="1"/>
</dbReference>
<dbReference type="InterPro" id="IPR029016">
    <property type="entry name" value="GAF-like_dom_sf"/>
</dbReference>